<keyword evidence="4" id="KW-0521">NADP</keyword>
<dbReference type="GO" id="GO:1901336">
    <property type="term" value="P:lactone biosynthetic process"/>
    <property type="evidence" value="ECO:0007669"/>
    <property type="project" value="UniProtKB-ARBA"/>
</dbReference>
<dbReference type="Pfam" id="PF13602">
    <property type="entry name" value="ADH_zinc_N_2"/>
    <property type="match status" value="1"/>
</dbReference>
<evidence type="ECO:0000256" key="5">
    <source>
        <dbReference type="ARBA" id="ARBA00023002"/>
    </source>
</evidence>
<dbReference type="CDD" id="cd02440">
    <property type="entry name" value="AdoMet_MTases"/>
    <property type="match status" value="1"/>
</dbReference>
<keyword evidence="5" id="KW-0560">Oxidoreductase</keyword>
<evidence type="ECO:0000256" key="3">
    <source>
        <dbReference type="ARBA" id="ARBA00022679"/>
    </source>
</evidence>
<keyword evidence="7" id="KW-0012">Acyltransferase</keyword>
<dbReference type="InterPro" id="IPR029063">
    <property type="entry name" value="SAM-dependent_MTases_sf"/>
</dbReference>
<dbReference type="InterPro" id="IPR020807">
    <property type="entry name" value="PKS_DH"/>
</dbReference>
<dbReference type="InterPro" id="IPR013968">
    <property type="entry name" value="PKS_KR"/>
</dbReference>
<evidence type="ECO:0000256" key="7">
    <source>
        <dbReference type="ARBA" id="ARBA00023315"/>
    </source>
</evidence>
<dbReference type="InterPro" id="IPR042104">
    <property type="entry name" value="PKS_dehydratase_sf"/>
</dbReference>
<dbReference type="InterPro" id="IPR001227">
    <property type="entry name" value="Ac_transferase_dom_sf"/>
</dbReference>
<dbReference type="InterPro" id="IPR020841">
    <property type="entry name" value="PKS_Beta-ketoAc_synthase_dom"/>
</dbReference>
<dbReference type="InterPro" id="IPR049552">
    <property type="entry name" value="PKS_DH_N"/>
</dbReference>
<dbReference type="InterPro" id="IPR013217">
    <property type="entry name" value="Methyltransf_12"/>
</dbReference>
<dbReference type="InterPro" id="IPR057326">
    <property type="entry name" value="KR_dom"/>
</dbReference>
<dbReference type="SUPFAM" id="SSF52151">
    <property type="entry name" value="FabD/lysophospholipase-like"/>
    <property type="match status" value="1"/>
</dbReference>
<evidence type="ECO:0000259" key="13">
    <source>
        <dbReference type="PROSITE" id="PS52019"/>
    </source>
</evidence>
<evidence type="ECO:0000256" key="1">
    <source>
        <dbReference type="ARBA" id="ARBA00022450"/>
    </source>
</evidence>
<dbReference type="GO" id="GO:0031177">
    <property type="term" value="F:phosphopantetheine binding"/>
    <property type="evidence" value="ECO:0007669"/>
    <property type="project" value="InterPro"/>
</dbReference>
<organism evidence="14 15">
    <name type="scientific">Coleophoma crateriformis</name>
    <dbReference type="NCBI Taxonomy" id="565419"/>
    <lineage>
        <taxon>Eukaryota</taxon>
        <taxon>Fungi</taxon>
        <taxon>Dikarya</taxon>
        <taxon>Ascomycota</taxon>
        <taxon>Pezizomycotina</taxon>
        <taxon>Leotiomycetes</taxon>
        <taxon>Helotiales</taxon>
        <taxon>Dermateaceae</taxon>
        <taxon>Coleophoma</taxon>
    </lineage>
</organism>
<dbReference type="PANTHER" id="PTHR43775:SF29">
    <property type="entry name" value="ASPERFURANONE POLYKETIDE SYNTHASE AFOG-RELATED"/>
    <property type="match status" value="1"/>
</dbReference>
<dbReference type="Pfam" id="PF16197">
    <property type="entry name" value="KAsynt_C_assoc"/>
    <property type="match status" value="1"/>
</dbReference>
<feature type="compositionally biased region" description="Polar residues" evidence="10">
    <location>
        <begin position="1043"/>
        <end position="1072"/>
    </location>
</feature>
<dbReference type="Gene3D" id="3.90.180.10">
    <property type="entry name" value="Medium-chain alcohol dehydrogenases, catalytic domain"/>
    <property type="match status" value="1"/>
</dbReference>
<proteinExistence type="predicted"/>
<dbReference type="PROSITE" id="PS52019">
    <property type="entry name" value="PKS_MFAS_DH"/>
    <property type="match status" value="1"/>
</dbReference>
<feature type="domain" description="PKS/mFAS DH" evidence="13">
    <location>
        <begin position="911"/>
        <end position="1232"/>
    </location>
</feature>
<dbReference type="InterPro" id="IPR016035">
    <property type="entry name" value="Acyl_Trfase/lysoPLipase"/>
</dbReference>
<dbReference type="InterPro" id="IPR016036">
    <property type="entry name" value="Malonyl_transacylase_ACP-bd"/>
</dbReference>
<dbReference type="InterPro" id="IPR049551">
    <property type="entry name" value="PKS_DH_C"/>
</dbReference>
<dbReference type="Gene3D" id="3.40.50.720">
    <property type="entry name" value="NAD(P)-binding Rossmann-like Domain"/>
    <property type="match status" value="3"/>
</dbReference>
<evidence type="ECO:0000313" key="15">
    <source>
        <dbReference type="Proteomes" id="UP000256328"/>
    </source>
</evidence>
<dbReference type="Pfam" id="PF23297">
    <property type="entry name" value="ACP_SdgA_C"/>
    <property type="match status" value="1"/>
</dbReference>
<dbReference type="Pfam" id="PF00698">
    <property type="entry name" value="Acyl_transf_1"/>
    <property type="match status" value="1"/>
</dbReference>
<feature type="active site" description="Proton acceptor; for dehydratase activity" evidence="8">
    <location>
        <position position="943"/>
    </location>
</feature>
<dbReference type="InterPro" id="IPR050091">
    <property type="entry name" value="PKS_NRPS_Biosynth_Enz"/>
</dbReference>
<dbReference type="Gene3D" id="1.10.1200.10">
    <property type="entry name" value="ACP-like"/>
    <property type="match status" value="1"/>
</dbReference>
<keyword evidence="3" id="KW-0808">Transferase</keyword>
<dbReference type="GO" id="GO:0030639">
    <property type="term" value="P:polyketide biosynthetic process"/>
    <property type="evidence" value="ECO:0007669"/>
    <property type="project" value="UniProtKB-ARBA"/>
</dbReference>
<evidence type="ECO:0000259" key="12">
    <source>
        <dbReference type="PROSITE" id="PS52004"/>
    </source>
</evidence>
<sequence>MSTQGENNANGSGCGPPVPVAVIGTACRLAGSATDPNALWQMLSKGKSGWSRSAGTRFNLAAFHHPSATINGSFNAQGIHLLKQDISHFDNQMFNISAVEAKAIDPQQRLLLEVSYEAFENAGIPRDSLDASETGVYCAVFNHDYESMQARDPEISPSYRFTGTGHALVSNRISYVFDLRGPSMTIDTACSGSLVAVHQACQAIRTGEIRQALVGGTNLILDPEYMTAMSSMKVLSDHGRCYAFDNRAEGFGRGEGVAAIVLKRLDDALRDGDPIRGIIRGSAINQDGRTPGVTMPSHAAQIDVINKAYAQAGLNPKDTCYVEAHGTGTQVGDKIEAGAIAKSFGSERTQDSPLYMGSVKTNIGHTESTAGLAGLLKALLVLENGVIPPNINFAVANEAIPLEKWNIKIPLKSIPWPVNQIRRASVNSFGYGGSNAHVVLDCAEEYLTFNNLKRPRTAQNGIKLQAQAIMSGTSNTLLTDASHRQHPEYQNTNNAPNVYSGNQNPNTRKLFILTHNTNEGVGQGAQWARMGRELMSTYPIYAKAMEAAEHNLTGLGAEWKLLEELNKPTEQSRINDARLSQPCCTAIQIALVDLLRSWDIHPQAVCGHSSGEITAAYAAGFLTANDALKISFFRGEAVNLLPSLAPQLKGGMLAVGLSAQEVQRYMRNDSLGAELTREKIVIACINSPMSVTISGDLSQVKDMQRRLDSDNVFNRMLVVDVAYHSHHMDLVKSHYLSAMKDLQPCTKLSGVTMISSVTGKPIGPRELDASYWAQNMVSCVRFTDALEKAVQLPGIAGQSPTHTVDAVVEIGPHSALAGPIKQSLKAFNASKVGYHSTIVRNVDGTKSVMEMAGGLVCSGLRVNFDAINDPTQSVSKETLSDMPTYNWHHTMSHWSEGRSSSQYRFRKFPRHDLLGVLCDDSNALEPKWRNYIRVAEAPWLRGHAFQGNIVVPASAYICSVLEAVRQVTVSSGRMWKNMVCRFRQIHCEKALLISEDSAGIETLLSLRPYTYSSQESSSSWKEFRIFSLSLAGETTEHCRGLVSTEQQSLGGSTGEQLENPPRKNQSSHTSEISKSHQRFVNPRRFYGDLKSIGVEYTGAFANITKISASSRNALCTISVPETKSSMPGMFEQPHCVHPATLDMCFHAPFVCLRASGDMKSPLVISHIEELNVSSDINTAPSTNFVAHVSAEPFGAMKSKAMVAVTDNTDAARLPVIDIKGLIYTRTLDASPEASRPQGEYLCHQIKWDMDVASANAENLDRLCQDQSSDDCATRRRDAYDKYAQKVIQTVTSSISMEDEARMEEHHKKLLKWMWAHKSESYADGEGDSRDIIQSLGVDGQMLVRVGDHMMDIMRGKADALTILLEEDLLYKVYSNENTHRCHQQLAQYLRLLQFKNPGMDVLEIGAGTAGTTVPTLESLSTWSDDQVKRINVKKYVFTDISSGFFEKSKEKLNAWQDILEFQKLDIEGDIDKQGFSGRTFDLIIASNVLHATHSISHTLRNVRRLLKPGGKLILVEITQPHMTWPMIVGTLPGWWLGTEDGRVDSPSLNSSGWDKALQSTNFTGVDVEMKDYISEYEHQMSVLIATATPEALFSRQPSINIVSNEGDNPLAAALTKLLSLNKDIVGVKRTSLDEFQVSEDIYVVLLENNLPFISQCDAKAFDNVKKMLTRAKTVLWVTRGATIECNDPERAMITGLARTARSEDHLLHLVTLDLDPTDPILDSAKYMTTVLKDFLYFDRHDAFLPEFEYAVRDGGLFIPRIIEDESLDDYVNTTNATTLPLVQPLHQKGRSLDLRIRTPGLLETFYWADSITHSQKPGPDEVRIRVDAIPLNFKDLMTSMGQLDGLTAVLIECGGVIEEVGDAVGSYFKIGDKVCAVGFKSFATTSNVDHRLVQHVPEEMSPEVAAAIQISYATALYALRDVAKLQKGESVLIHSAAGGFGQAAIAIAKYLEAGQIYVTVGSAEKRKFLTEKFGIPDEHMFSSRTTSFKDGLLRRTKGNGVDIILNSLIGDAMLESHSCLARFGRFVEIGKKDLLSNTRLEMRHFEQNVSFSAVDLSLLMEFKPSAIQELLGTAFNLIRKGKIELLGPITKKNISELEPAFRLMQTGKHIGKIVMTLDDTAEYKVKRPQPLPPKLKEDGSYLIIGGTGGLGKAIIRHLAKVGARHIITMSRSGAGDDDTMAFLAECRSLGLEVTIQKGSVLNTKDILQTVKLAGNRPIRGVIQGAMVLEDSTLNNMTYTQWQEVVLPKVQGTLNLQSVFGESLDFFILLSSGTGIIGSFGQGNYSAGNTFQDAFARWRTNHGLPARTIDLGPVEGEGYAAENASALEFTIRQGMGVVKLEEVMALINHAITYPHAKDVSSSQTLAATRRADPASGSDEAAVQRPDPKFVHLWAGSSKTDINLADSGEFDFRDALRSATTHNVAIEAAQTAIVIKLSKLLAMPIEDIRPERAVGTYGMDSLISVELRNWMAVQLEANIQQFELMAAKSIQELAAMAAERSRLVSNAERSLDYLERAYDELQGTPENINETANFVIFSTLASNPTKDIPSVIEISHGVL</sequence>
<dbReference type="SUPFAM" id="SSF53901">
    <property type="entry name" value="Thiolase-like"/>
    <property type="match status" value="1"/>
</dbReference>
<feature type="domain" description="Ketosynthase family 3 (KS3)" evidence="12">
    <location>
        <begin position="17"/>
        <end position="442"/>
    </location>
</feature>
<keyword evidence="6" id="KW-0511">Multifunctional enzyme</keyword>
<reference evidence="14 15" key="1">
    <citation type="journal article" date="2018" name="IMA Fungus">
        <title>IMA Genome-F 9: Draft genome sequence of Annulohypoxylon stygium, Aspergillus mulundensis, Berkeleyomyces basicola (syn. Thielaviopsis basicola), Ceratocystis smalleyi, two Cercospora beticola strains, Coleophoma cylindrospora, Fusarium fracticaudum, Phialophora cf. hyalina, and Morchella septimelata.</title>
        <authorList>
            <person name="Wingfield B.D."/>
            <person name="Bills G.F."/>
            <person name="Dong Y."/>
            <person name="Huang W."/>
            <person name="Nel W.J."/>
            <person name="Swalarsk-Parry B.S."/>
            <person name="Vaghefi N."/>
            <person name="Wilken P.M."/>
            <person name="An Z."/>
            <person name="de Beer Z.W."/>
            <person name="De Vos L."/>
            <person name="Chen L."/>
            <person name="Duong T.A."/>
            <person name="Gao Y."/>
            <person name="Hammerbacher A."/>
            <person name="Kikkert J.R."/>
            <person name="Li Y."/>
            <person name="Li H."/>
            <person name="Li K."/>
            <person name="Li Q."/>
            <person name="Liu X."/>
            <person name="Ma X."/>
            <person name="Naidoo K."/>
            <person name="Pethybridge S.J."/>
            <person name="Sun J."/>
            <person name="Steenkamp E.T."/>
            <person name="van der Nest M.A."/>
            <person name="van Wyk S."/>
            <person name="Wingfield M.J."/>
            <person name="Xiong C."/>
            <person name="Yue Q."/>
            <person name="Zhang X."/>
        </authorList>
    </citation>
    <scope>NUCLEOTIDE SEQUENCE [LARGE SCALE GENOMIC DNA]</scope>
    <source>
        <strain evidence="14 15">BP5796</strain>
    </source>
</reference>
<keyword evidence="9" id="KW-0175">Coiled coil</keyword>
<dbReference type="SUPFAM" id="SSF47336">
    <property type="entry name" value="ACP-like"/>
    <property type="match status" value="1"/>
</dbReference>
<dbReference type="InterPro" id="IPR036291">
    <property type="entry name" value="NAD(P)-bd_dom_sf"/>
</dbReference>
<dbReference type="InterPro" id="IPR020806">
    <property type="entry name" value="PKS_PP-bd"/>
</dbReference>
<name>A0A3D8SYR0_9HELO</name>
<dbReference type="PROSITE" id="PS52004">
    <property type="entry name" value="KS3_2"/>
    <property type="match status" value="1"/>
</dbReference>
<dbReference type="SUPFAM" id="SSF50129">
    <property type="entry name" value="GroES-like"/>
    <property type="match status" value="1"/>
</dbReference>
<dbReference type="CDD" id="cd00833">
    <property type="entry name" value="PKS"/>
    <property type="match status" value="1"/>
</dbReference>
<dbReference type="InterPro" id="IPR036736">
    <property type="entry name" value="ACP-like_sf"/>
</dbReference>
<dbReference type="SMART" id="SM00822">
    <property type="entry name" value="PKS_KR"/>
    <property type="match status" value="1"/>
</dbReference>
<dbReference type="InterPro" id="IPR011032">
    <property type="entry name" value="GroES-like_sf"/>
</dbReference>
<dbReference type="PANTHER" id="PTHR43775">
    <property type="entry name" value="FATTY ACID SYNTHASE"/>
    <property type="match status" value="1"/>
</dbReference>
<evidence type="ECO:0000256" key="10">
    <source>
        <dbReference type="SAM" id="MobiDB-lite"/>
    </source>
</evidence>
<evidence type="ECO:0000313" key="14">
    <source>
        <dbReference type="EMBL" id="RDW90908.1"/>
    </source>
</evidence>
<keyword evidence="2" id="KW-0597">Phosphoprotein</keyword>
<dbReference type="Gene3D" id="3.10.129.110">
    <property type="entry name" value="Polyketide synthase dehydratase"/>
    <property type="match status" value="1"/>
</dbReference>
<dbReference type="Pfam" id="PF21089">
    <property type="entry name" value="PKS_DH_N"/>
    <property type="match status" value="1"/>
</dbReference>
<dbReference type="SMART" id="SM00827">
    <property type="entry name" value="PKS_AT"/>
    <property type="match status" value="1"/>
</dbReference>
<accession>A0A3D8SYR0</accession>
<dbReference type="InterPro" id="IPR016039">
    <property type="entry name" value="Thiolase-like"/>
</dbReference>
<protein>
    <submittedName>
        <fullName evidence="14">Uncharacterized protein</fullName>
    </submittedName>
</protein>
<evidence type="ECO:0000256" key="2">
    <source>
        <dbReference type="ARBA" id="ARBA00022553"/>
    </source>
</evidence>
<feature type="region of interest" description="Disordered" evidence="10">
    <location>
        <begin position="1043"/>
        <end position="1076"/>
    </location>
</feature>
<keyword evidence="15" id="KW-1185">Reference proteome</keyword>
<dbReference type="Proteomes" id="UP000256328">
    <property type="component" value="Unassembled WGS sequence"/>
</dbReference>
<dbReference type="SUPFAM" id="SSF51735">
    <property type="entry name" value="NAD(P)-binding Rossmann-fold domains"/>
    <property type="match status" value="2"/>
</dbReference>
<dbReference type="Pfam" id="PF08240">
    <property type="entry name" value="ADH_N"/>
    <property type="match status" value="1"/>
</dbReference>
<dbReference type="GO" id="GO:0006633">
    <property type="term" value="P:fatty acid biosynthetic process"/>
    <property type="evidence" value="ECO:0007669"/>
    <property type="project" value="TreeGrafter"/>
</dbReference>
<dbReference type="PROSITE" id="PS00012">
    <property type="entry name" value="PHOSPHOPANTETHEINE"/>
    <property type="match status" value="1"/>
</dbReference>
<dbReference type="CDD" id="cd05195">
    <property type="entry name" value="enoyl_red"/>
    <property type="match status" value="1"/>
</dbReference>
<dbReference type="GO" id="GO:0016491">
    <property type="term" value="F:oxidoreductase activity"/>
    <property type="evidence" value="ECO:0007669"/>
    <property type="project" value="UniProtKB-KW"/>
</dbReference>
<dbReference type="Gene3D" id="3.40.47.10">
    <property type="match status" value="1"/>
</dbReference>
<comment type="caution">
    <text evidence="14">The sequence shown here is derived from an EMBL/GenBank/DDBJ whole genome shotgun (WGS) entry which is preliminary data.</text>
</comment>
<feature type="region of interest" description="N-terminal hotdog fold" evidence="8">
    <location>
        <begin position="911"/>
        <end position="1049"/>
    </location>
</feature>
<dbReference type="Pfam" id="PF08242">
    <property type="entry name" value="Methyltransf_12"/>
    <property type="match status" value="1"/>
</dbReference>
<dbReference type="SMART" id="SM00825">
    <property type="entry name" value="PKS_KS"/>
    <property type="match status" value="1"/>
</dbReference>
<dbReference type="InterPro" id="IPR009081">
    <property type="entry name" value="PP-bd_ACP"/>
</dbReference>
<dbReference type="SMART" id="SM00823">
    <property type="entry name" value="PKS_PP"/>
    <property type="match status" value="1"/>
</dbReference>
<dbReference type="FunFam" id="3.40.50.720:FF:000209">
    <property type="entry name" value="Polyketide synthase Pks12"/>
    <property type="match status" value="1"/>
</dbReference>
<evidence type="ECO:0000259" key="11">
    <source>
        <dbReference type="PROSITE" id="PS50075"/>
    </source>
</evidence>
<feature type="domain" description="Carrier" evidence="11">
    <location>
        <begin position="2422"/>
        <end position="2499"/>
    </location>
</feature>
<dbReference type="SMART" id="SM00829">
    <property type="entry name" value="PKS_ER"/>
    <property type="match status" value="1"/>
</dbReference>
<dbReference type="FunFam" id="3.40.47.10:FF:000019">
    <property type="entry name" value="Polyketide synthase type I"/>
    <property type="match status" value="1"/>
</dbReference>
<dbReference type="InterPro" id="IPR032821">
    <property type="entry name" value="PKS_assoc"/>
</dbReference>
<dbReference type="GO" id="GO:0004312">
    <property type="term" value="F:fatty acid synthase activity"/>
    <property type="evidence" value="ECO:0007669"/>
    <property type="project" value="TreeGrafter"/>
</dbReference>
<gene>
    <name evidence="14" type="ORF">BP5796_02073</name>
</gene>
<dbReference type="Pfam" id="PF08659">
    <property type="entry name" value="KR"/>
    <property type="match status" value="1"/>
</dbReference>
<dbReference type="Gene3D" id="3.40.50.150">
    <property type="entry name" value="Vaccinia Virus protein VP39"/>
    <property type="match status" value="1"/>
</dbReference>
<dbReference type="Pfam" id="PF14765">
    <property type="entry name" value="PS-DH"/>
    <property type="match status" value="1"/>
</dbReference>
<dbReference type="SUPFAM" id="SSF53335">
    <property type="entry name" value="S-adenosyl-L-methionine-dependent methyltransferases"/>
    <property type="match status" value="1"/>
</dbReference>
<feature type="region of interest" description="C-terminal hotdog fold" evidence="8">
    <location>
        <begin position="1077"/>
        <end position="1232"/>
    </location>
</feature>
<evidence type="ECO:0000256" key="6">
    <source>
        <dbReference type="ARBA" id="ARBA00023268"/>
    </source>
</evidence>
<dbReference type="Pfam" id="PF02801">
    <property type="entry name" value="Ketoacyl-synt_C"/>
    <property type="match status" value="1"/>
</dbReference>
<dbReference type="PROSITE" id="PS50075">
    <property type="entry name" value="CARRIER"/>
    <property type="match status" value="1"/>
</dbReference>
<dbReference type="InterPro" id="IPR014030">
    <property type="entry name" value="Ketoacyl_synth_N"/>
</dbReference>
<dbReference type="OrthoDB" id="329835at2759"/>
<dbReference type="Gene3D" id="3.40.366.10">
    <property type="entry name" value="Malonyl-Coenzyme A Acyl Carrier Protein, domain 2"/>
    <property type="match status" value="1"/>
</dbReference>
<dbReference type="Pfam" id="PF00109">
    <property type="entry name" value="ketoacyl-synt"/>
    <property type="match status" value="1"/>
</dbReference>
<keyword evidence="1" id="KW-0596">Phosphopantetheine</keyword>
<dbReference type="InterPro" id="IPR013154">
    <property type="entry name" value="ADH-like_N"/>
</dbReference>
<evidence type="ECO:0000256" key="8">
    <source>
        <dbReference type="PROSITE-ProRule" id="PRU01363"/>
    </source>
</evidence>
<feature type="coiled-coil region" evidence="9">
    <location>
        <begin position="2470"/>
        <end position="2522"/>
    </location>
</feature>
<dbReference type="InterPro" id="IPR020843">
    <property type="entry name" value="ER"/>
</dbReference>
<feature type="active site" description="Proton donor; for dehydratase activity" evidence="8">
    <location>
        <position position="1142"/>
    </location>
</feature>
<dbReference type="SUPFAM" id="SSF55048">
    <property type="entry name" value="Probable ACP-binding domain of malonyl-CoA ACP transacylase"/>
    <property type="match status" value="1"/>
</dbReference>
<evidence type="ECO:0000256" key="9">
    <source>
        <dbReference type="SAM" id="Coils"/>
    </source>
</evidence>
<dbReference type="SMART" id="SM00826">
    <property type="entry name" value="PKS_DH"/>
    <property type="match status" value="1"/>
</dbReference>
<dbReference type="InterPro" id="IPR049900">
    <property type="entry name" value="PKS_mFAS_DH"/>
</dbReference>
<dbReference type="Pfam" id="PF23114">
    <property type="entry name" value="NAD-bd_HRPKS_sdrA"/>
    <property type="match status" value="1"/>
</dbReference>
<dbReference type="InterPro" id="IPR056501">
    <property type="entry name" value="NAD-bd_HRPKS_sdrA"/>
</dbReference>
<dbReference type="EMBL" id="PDLN01000003">
    <property type="protein sequence ID" value="RDW90908.1"/>
    <property type="molecule type" value="Genomic_DNA"/>
</dbReference>
<evidence type="ECO:0000256" key="4">
    <source>
        <dbReference type="ARBA" id="ARBA00022857"/>
    </source>
</evidence>
<dbReference type="InterPro" id="IPR006162">
    <property type="entry name" value="Ppantetheine_attach_site"/>
</dbReference>
<dbReference type="InterPro" id="IPR014031">
    <property type="entry name" value="Ketoacyl_synth_C"/>
</dbReference>
<dbReference type="InterPro" id="IPR014043">
    <property type="entry name" value="Acyl_transferase_dom"/>
</dbReference>